<dbReference type="GO" id="GO:0004029">
    <property type="term" value="F:aldehyde dehydrogenase (NAD+) activity"/>
    <property type="evidence" value="ECO:0007669"/>
    <property type="project" value="TreeGrafter"/>
</dbReference>
<organism evidence="2 3">
    <name type="scientific">Hirsutella minnesotensis 3608</name>
    <dbReference type="NCBI Taxonomy" id="1043627"/>
    <lineage>
        <taxon>Eukaryota</taxon>
        <taxon>Fungi</taxon>
        <taxon>Dikarya</taxon>
        <taxon>Ascomycota</taxon>
        <taxon>Pezizomycotina</taxon>
        <taxon>Sordariomycetes</taxon>
        <taxon>Hypocreomycetidae</taxon>
        <taxon>Hypocreales</taxon>
        <taxon>Ophiocordycipitaceae</taxon>
        <taxon>Hirsutella</taxon>
    </lineage>
</organism>
<dbReference type="OrthoDB" id="10262413at2759"/>
<evidence type="ECO:0000259" key="1">
    <source>
        <dbReference type="Pfam" id="PF13460"/>
    </source>
</evidence>
<keyword evidence="3" id="KW-1185">Reference proteome</keyword>
<dbReference type="InterPro" id="IPR036291">
    <property type="entry name" value="NAD(P)-bd_dom_sf"/>
</dbReference>
<sequence length="349" mass="37825">MTVQVFLTGATGYIGGTALDCIIQVHPDYEYTLLVRNEQRAAPIKAKYPHVKFAYGSLDDAAVLEKAAAAADVVVHTADSSDHVAGAEAIAKGLRDGHTADRPGYWIHTSGTGILTWYDVEHKRQGGSAPIPEQKYDDVDGIERLINLPDAAVHRNVDKIVMAADSDAVKVAIICPPTIYGDGSGAIHTRSIQVPGLVNTTLSKGFAPIIGEGKTEWDQVHVKDLGNLYLLLVEAAQDQSKRQNPDIFGPRAYFFAESGSHVWAEVAQWVAEEASRQGYLPEALTKSVSFNEVELLAGVTWGLNSKGVAKRARKYLDWQPKEAPLKDTIADLVTNEAKSLGLMPKEKKG</sequence>
<dbReference type="PANTHER" id="PTHR48079">
    <property type="entry name" value="PROTEIN YEEZ"/>
    <property type="match status" value="1"/>
</dbReference>
<proteinExistence type="predicted"/>
<dbReference type="AlphaFoldDB" id="A0A0F7ZRB4"/>
<protein>
    <recommendedName>
        <fullName evidence="1">NAD(P)-binding domain-containing protein</fullName>
    </recommendedName>
</protein>
<dbReference type="PANTHER" id="PTHR48079:SF6">
    <property type="entry name" value="NAD(P)-BINDING DOMAIN-CONTAINING PROTEIN-RELATED"/>
    <property type="match status" value="1"/>
</dbReference>
<evidence type="ECO:0000313" key="2">
    <source>
        <dbReference type="EMBL" id="KJZ69318.1"/>
    </source>
</evidence>
<name>A0A0F7ZRB4_9HYPO</name>
<dbReference type="EMBL" id="KQ030731">
    <property type="protein sequence ID" value="KJZ69318.1"/>
    <property type="molecule type" value="Genomic_DNA"/>
</dbReference>
<feature type="domain" description="NAD(P)-binding" evidence="1">
    <location>
        <begin position="9"/>
        <end position="91"/>
    </location>
</feature>
<dbReference type="Proteomes" id="UP000054481">
    <property type="component" value="Unassembled WGS sequence"/>
</dbReference>
<dbReference type="SUPFAM" id="SSF51735">
    <property type="entry name" value="NAD(P)-binding Rossmann-fold domains"/>
    <property type="match status" value="1"/>
</dbReference>
<dbReference type="Pfam" id="PF13460">
    <property type="entry name" value="NAD_binding_10"/>
    <property type="match status" value="1"/>
</dbReference>
<gene>
    <name evidence="2" type="ORF">HIM_11296</name>
</gene>
<accession>A0A0F7ZRB4</accession>
<dbReference type="InterPro" id="IPR051783">
    <property type="entry name" value="NAD(P)-dependent_oxidoreduct"/>
</dbReference>
<dbReference type="Gene3D" id="3.40.50.720">
    <property type="entry name" value="NAD(P)-binding Rossmann-like Domain"/>
    <property type="match status" value="1"/>
</dbReference>
<dbReference type="GO" id="GO:0005737">
    <property type="term" value="C:cytoplasm"/>
    <property type="evidence" value="ECO:0007669"/>
    <property type="project" value="TreeGrafter"/>
</dbReference>
<reference evidence="2 3" key="1">
    <citation type="journal article" date="2014" name="Genome Biol. Evol.">
        <title>Comparative genomics and transcriptomics analyses reveal divergent lifestyle features of nematode endoparasitic fungus Hirsutella minnesotensis.</title>
        <authorList>
            <person name="Lai Y."/>
            <person name="Liu K."/>
            <person name="Zhang X."/>
            <person name="Zhang X."/>
            <person name="Li K."/>
            <person name="Wang N."/>
            <person name="Shu C."/>
            <person name="Wu Y."/>
            <person name="Wang C."/>
            <person name="Bushley K.E."/>
            <person name="Xiang M."/>
            <person name="Liu X."/>
        </authorList>
    </citation>
    <scope>NUCLEOTIDE SEQUENCE [LARGE SCALE GENOMIC DNA]</scope>
    <source>
        <strain evidence="2 3">3608</strain>
    </source>
</reference>
<dbReference type="InterPro" id="IPR016040">
    <property type="entry name" value="NAD(P)-bd_dom"/>
</dbReference>
<evidence type="ECO:0000313" key="3">
    <source>
        <dbReference type="Proteomes" id="UP000054481"/>
    </source>
</evidence>